<feature type="domain" description="Tetrapyrrole methylase" evidence="7">
    <location>
        <begin position="19"/>
        <end position="217"/>
    </location>
</feature>
<gene>
    <name evidence="6" type="primary">rsmI</name>
    <name evidence="8" type="ORF">A9Q84_17370</name>
</gene>
<evidence type="ECO:0000256" key="6">
    <source>
        <dbReference type="HAMAP-Rule" id="MF_01877"/>
    </source>
</evidence>
<name>A0A1Y5FA69_9BACT</name>
<dbReference type="PANTHER" id="PTHR46111">
    <property type="entry name" value="RIBOSOMAL RNA SMALL SUBUNIT METHYLTRANSFERASE I"/>
    <property type="match status" value="1"/>
</dbReference>
<dbReference type="InterPro" id="IPR035996">
    <property type="entry name" value="4pyrrol_Methylase_sf"/>
</dbReference>
<dbReference type="PANTHER" id="PTHR46111:SF1">
    <property type="entry name" value="RIBOSOMAL RNA SMALL SUBUNIT METHYLTRANSFERASE I"/>
    <property type="match status" value="1"/>
</dbReference>
<evidence type="ECO:0000313" key="9">
    <source>
        <dbReference type="Proteomes" id="UP000196531"/>
    </source>
</evidence>
<dbReference type="GO" id="GO:0070677">
    <property type="term" value="F:rRNA (cytosine-2'-O-)-methyltransferase activity"/>
    <property type="evidence" value="ECO:0007669"/>
    <property type="project" value="UniProtKB-UniRule"/>
</dbReference>
<keyword evidence="2 6" id="KW-0698">rRNA processing</keyword>
<dbReference type="AlphaFoldDB" id="A0A1Y5FA69"/>
<comment type="subcellular location">
    <subcellularLocation>
        <location evidence="6">Cytoplasm</location>
    </subcellularLocation>
</comment>
<dbReference type="SUPFAM" id="SSF53790">
    <property type="entry name" value="Tetrapyrrole methylase"/>
    <property type="match status" value="1"/>
</dbReference>
<dbReference type="HAMAP" id="MF_01877">
    <property type="entry name" value="16SrRNA_methyltr_I"/>
    <property type="match status" value="1"/>
</dbReference>
<keyword evidence="3 6" id="KW-0489">Methyltransferase</keyword>
<dbReference type="Pfam" id="PF00590">
    <property type="entry name" value="TP_methylase"/>
    <property type="match status" value="1"/>
</dbReference>
<dbReference type="InterPro" id="IPR014777">
    <property type="entry name" value="4pyrrole_Mease_sub1"/>
</dbReference>
<proteinExistence type="inferred from homology"/>
<dbReference type="EC" id="2.1.1.198" evidence="6"/>
<reference evidence="9" key="1">
    <citation type="journal article" date="2017" name="Proc. Natl. Acad. Sci. U.S.A.">
        <title>Simulation of Deepwater Horizon oil plume reveals substrate specialization within a complex community of hydrocarbon-degraders.</title>
        <authorList>
            <person name="Hu P."/>
            <person name="Dubinsky E.A."/>
            <person name="Probst A.J."/>
            <person name="Wang J."/>
            <person name="Sieber C.M.K."/>
            <person name="Tom L.M."/>
            <person name="Gardinali P."/>
            <person name="Banfield J.F."/>
            <person name="Atlas R.M."/>
            <person name="Andersen G.L."/>
        </authorList>
    </citation>
    <scope>NUCLEOTIDE SEQUENCE [LARGE SCALE GENOMIC DNA]</scope>
</reference>
<comment type="similarity">
    <text evidence="6">Belongs to the methyltransferase superfamily. RsmI family.</text>
</comment>
<comment type="function">
    <text evidence="6">Catalyzes the 2'-O-methylation of the ribose of cytidine 1402 (C1402) in 16S rRNA.</text>
</comment>
<keyword evidence="4 6" id="KW-0808">Transferase</keyword>
<evidence type="ECO:0000256" key="4">
    <source>
        <dbReference type="ARBA" id="ARBA00022679"/>
    </source>
</evidence>
<keyword evidence="5 6" id="KW-0949">S-adenosyl-L-methionine</keyword>
<comment type="catalytic activity">
    <reaction evidence="6">
        <text>cytidine(1402) in 16S rRNA + S-adenosyl-L-methionine = 2'-O-methylcytidine(1402) in 16S rRNA + S-adenosyl-L-homocysteine + H(+)</text>
        <dbReference type="Rhea" id="RHEA:42924"/>
        <dbReference type="Rhea" id="RHEA-COMP:10285"/>
        <dbReference type="Rhea" id="RHEA-COMP:10286"/>
        <dbReference type="ChEBI" id="CHEBI:15378"/>
        <dbReference type="ChEBI" id="CHEBI:57856"/>
        <dbReference type="ChEBI" id="CHEBI:59789"/>
        <dbReference type="ChEBI" id="CHEBI:74495"/>
        <dbReference type="ChEBI" id="CHEBI:82748"/>
        <dbReference type="EC" id="2.1.1.198"/>
    </reaction>
</comment>
<evidence type="ECO:0000256" key="1">
    <source>
        <dbReference type="ARBA" id="ARBA00022490"/>
    </source>
</evidence>
<dbReference type="Gene3D" id="3.30.950.10">
    <property type="entry name" value="Methyltransferase, Cobalt-precorrin-4 Transmethylase, Domain 2"/>
    <property type="match status" value="1"/>
</dbReference>
<evidence type="ECO:0000256" key="5">
    <source>
        <dbReference type="ARBA" id="ARBA00022691"/>
    </source>
</evidence>
<dbReference type="GO" id="GO:0005737">
    <property type="term" value="C:cytoplasm"/>
    <property type="evidence" value="ECO:0007669"/>
    <property type="project" value="UniProtKB-SubCell"/>
</dbReference>
<organism evidence="8 9">
    <name type="scientific">Halobacteriovorax marinus</name>
    <dbReference type="NCBI Taxonomy" id="97084"/>
    <lineage>
        <taxon>Bacteria</taxon>
        <taxon>Pseudomonadati</taxon>
        <taxon>Bdellovibrionota</taxon>
        <taxon>Bacteriovoracia</taxon>
        <taxon>Bacteriovoracales</taxon>
        <taxon>Halobacteriovoraceae</taxon>
        <taxon>Halobacteriovorax</taxon>
    </lineage>
</organism>
<evidence type="ECO:0000313" key="8">
    <source>
        <dbReference type="EMBL" id="OUR94878.1"/>
    </source>
</evidence>
<sequence length="286" mass="32282">MYFAASFNTLWRLFLSTLKLVTLPIGNLSDITKRAMDVLTNERKFLAEDTRNLRKLLDLFDIDSSNKHIDSFHDHSKSKIEHLVAKIKSGESYVLVSDAGSPIISDPAFPLVRACIDADIEIESFPGVSSVLLALELSGLPPQPFTFYGFLPRDDSKKRETFSSLSTNNGTFIYFESPHRLTKTLKVLGEALPEAQIAICRELTKKFETVYRFKASEWEEVEIKSVGEIVLLIHNQSSEKVLSNKKIISLASDYLHKKQSPKNLSKLLSEILGIGSKEIYQIINRD</sequence>
<dbReference type="InterPro" id="IPR014776">
    <property type="entry name" value="4pyrrole_Mease_sub2"/>
</dbReference>
<evidence type="ECO:0000259" key="7">
    <source>
        <dbReference type="Pfam" id="PF00590"/>
    </source>
</evidence>
<dbReference type="PIRSF" id="PIRSF005917">
    <property type="entry name" value="MTase_YraL"/>
    <property type="match status" value="1"/>
</dbReference>
<evidence type="ECO:0000256" key="3">
    <source>
        <dbReference type="ARBA" id="ARBA00022603"/>
    </source>
</evidence>
<evidence type="ECO:0000256" key="2">
    <source>
        <dbReference type="ARBA" id="ARBA00022552"/>
    </source>
</evidence>
<dbReference type="Gene3D" id="3.40.1010.10">
    <property type="entry name" value="Cobalt-precorrin-4 Transmethylase, Domain 1"/>
    <property type="match status" value="1"/>
</dbReference>
<dbReference type="InterPro" id="IPR000878">
    <property type="entry name" value="4pyrrol_Mease"/>
</dbReference>
<protein>
    <recommendedName>
        <fullName evidence="6">Ribosomal RNA small subunit methyltransferase I</fullName>
        <ecNumber evidence="6">2.1.1.198</ecNumber>
    </recommendedName>
    <alternativeName>
        <fullName evidence="6">16S rRNA 2'-O-ribose C1402 methyltransferase</fullName>
    </alternativeName>
    <alternativeName>
        <fullName evidence="6">rRNA (cytidine-2'-O-)-methyltransferase RsmI</fullName>
    </alternativeName>
</protein>
<dbReference type="CDD" id="cd11648">
    <property type="entry name" value="RsmI"/>
    <property type="match status" value="1"/>
</dbReference>
<dbReference type="InterPro" id="IPR008189">
    <property type="entry name" value="rRNA_ssu_MeTfrase_I"/>
</dbReference>
<comment type="caution">
    <text evidence="8">The sequence shown here is derived from an EMBL/GenBank/DDBJ whole genome shotgun (WGS) entry which is preliminary data.</text>
</comment>
<dbReference type="EMBL" id="MAAO01000010">
    <property type="protein sequence ID" value="OUR94878.1"/>
    <property type="molecule type" value="Genomic_DNA"/>
</dbReference>
<dbReference type="NCBIfam" id="TIGR00096">
    <property type="entry name" value="16S rRNA (cytidine(1402)-2'-O)-methyltransferase"/>
    <property type="match status" value="1"/>
</dbReference>
<keyword evidence="1 6" id="KW-0963">Cytoplasm</keyword>
<accession>A0A1Y5FA69</accession>
<dbReference type="Proteomes" id="UP000196531">
    <property type="component" value="Unassembled WGS sequence"/>
</dbReference>